<protein>
    <submittedName>
        <fullName evidence="2">Uncharacterized protein</fullName>
    </submittedName>
</protein>
<reference evidence="2" key="1">
    <citation type="submission" date="2020-09" db="EMBL/GenBank/DDBJ databases">
        <title>A new high-throughput screening method to detect antimicrobial volatiles from metagenomic clone libraries.</title>
        <authorList>
            <person name="Stocker F."/>
            <person name="Obermeier M."/>
            <person name="Resch K."/>
            <person name="Berg G."/>
            <person name="Mueller Bogota C.A."/>
        </authorList>
    </citation>
    <scope>NUCLEOTIDE SEQUENCE</scope>
</reference>
<sequence length="82" mass="8642">MPTVEMNHQISGARDGQTWPAKGGRIEVAEQEAEELIRNGFAKLVNDVEAAVKRKADAGLTTGSVEAAVAPTVETASLPEPK</sequence>
<organism evidence="2">
    <name type="scientific">uncultured organism</name>
    <dbReference type="NCBI Taxonomy" id="155900"/>
    <lineage>
        <taxon>unclassified sequences</taxon>
        <taxon>environmental samples</taxon>
    </lineage>
</organism>
<dbReference type="AlphaFoldDB" id="A0A7L9QBS1"/>
<dbReference type="EMBL" id="MW000467">
    <property type="protein sequence ID" value="QOL00329.1"/>
    <property type="molecule type" value="Genomic_DNA"/>
</dbReference>
<proteinExistence type="predicted"/>
<feature type="region of interest" description="Disordered" evidence="1">
    <location>
        <begin position="1"/>
        <end position="22"/>
    </location>
</feature>
<accession>A0A7L9QBS1</accession>
<evidence type="ECO:0000313" key="2">
    <source>
        <dbReference type="EMBL" id="QOL00329.1"/>
    </source>
</evidence>
<feature type="compositionally biased region" description="Polar residues" evidence="1">
    <location>
        <begin position="1"/>
        <end position="10"/>
    </location>
</feature>
<name>A0A7L9QBS1_9ZZZZ</name>
<evidence type="ECO:0000256" key="1">
    <source>
        <dbReference type="SAM" id="MobiDB-lite"/>
    </source>
</evidence>